<dbReference type="SUPFAM" id="SSF75011">
    <property type="entry name" value="3-carboxy-cis,cis-mucoante lactonizing enzyme"/>
    <property type="match status" value="1"/>
</dbReference>
<dbReference type="NCBIfam" id="TIGR04183">
    <property type="entry name" value="Por_Secre_tail"/>
    <property type="match status" value="1"/>
</dbReference>
<reference evidence="3 4" key="2">
    <citation type="journal article" date="2016" name="Int. J. Syst. Evol. Microbiol.">
        <title>Flavisolibacter tropicus sp. nov., isolated from tropical soil.</title>
        <authorList>
            <person name="Lee J.J."/>
            <person name="Kang M.S."/>
            <person name="Kim G.S."/>
            <person name="Lee C.S."/>
            <person name="Lim S."/>
            <person name="Lee J."/>
            <person name="Roh S.H."/>
            <person name="Kang H."/>
            <person name="Ha J.M."/>
            <person name="Bae S."/>
            <person name="Jung H.Y."/>
            <person name="Kim M.K."/>
        </authorList>
    </citation>
    <scope>NUCLEOTIDE SEQUENCE [LARGE SCALE GENOMIC DNA]</scope>
    <source>
        <strain evidence="3 4">LCS9</strain>
    </source>
</reference>
<evidence type="ECO:0000313" key="4">
    <source>
        <dbReference type="Proteomes" id="UP000077177"/>
    </source>
</evidence>
<evidence type="ECO:0000313" key="3">
    <source>
        <dbReference type="EMBL" id="ANE52225.1"/>
    </source>
</evidence>
<feature type="signal peptide" evidence="1">
    <location>
        <begin position="1"/>
        <end position="16"/>
    </location>
</feature>
<evidence type="ECO:0000256" key="1">
    <source>
        <dbReference type="SAM" id="SignalP"/>
    </source>
</evidence>
<accession>A0A172TYR6</accession>
<organism evidence="3 4">
    <name type="scientific">Flavisolibacter tropicus</name>
    <dbReference type="NCBI Taxonomy" id="1492898"/>
    <lineage>
        <taxon>Bacteria</taxon>
        <taxon>Pseudomonadati</taxon>
        <taxon>Bacteroidota</taxon>
        <taxon>Chitinophagia</taxon>
        <taxon>Chitinophagales</taxon>
        <taxon>Chitinophagaceae</taxon>
        <taxon>Flavisolibacter</taxon>
    </lineage>
</organism>
<proteinExistence type="predicted"/>
<dbReference type="EMBL" id="CP011390">
    <property type="protein sequence ID" value="ANE52225.1"/>
    <property type="molecule type" value="Genomic_DNA"/>
</dbReference>
<dbReference type="Pfam" id="PF07494">
    <property type="entry name" value="Reg_prop"/>
    <property type="match status" value="1"/>
</dbReference>
<keyword evidence="4" id="KW-1185">Reference proteome</keyword>
<dbReference type="InterPro" id="IPR011110">
    <property type="entry name" value="Reg_prop"/>
</dbReference>
<dbReference type="SUPFAM" id="SSF50998">
    <property type="entry name" value="Quinoprotein alcohol dehydrogenase-like"/>
    <property type="match status" value="1"/>
</dbReference>
<sequence>MRYLLLFFVLVTKAFAQSPAIGTWREHLPYGIAIDVTASTNRIYAATPFSLFSVDLASEEIERFSKVSGLSETGISTIQFDKLSQKLWIGYTSSNIDVLTTKGIINIPELKRETVNHDKTIHHFFTDNNLCYASTGLGVIVLDANKYEIRDSWIIGNNGHYVTTYMVAKDASFFYAATEEGLKRTPVTNPNPADYHSWEFLSGNNGLTATACKGVVNLNSKIIALQNDSLFVLNGSSWNLFFENGSAITSINTTENKLAVTQKNAGNNQVVVLNSDGTTYRNVQHPLFTAIPKKALVNNGMVWVADSTSGLSRFSATEVEPYQPNAPLQVVSGNLVAYASTLYATAGGTSNIGDPLHKPAGLYLYKERQWHNISQLSHPALAGINDLASIAIDPRDETVWIGSFGKGLLHFKSNNQFDIIQQAPLSGTVSDPTSIRINGLVFDNEQNLWVSNTGAATYLHVLKKDNTWQSFTSPYVLTNNAVSQLLIDDVNQLWIVSPGNGLLLLQHNNTLDNKTDDLWRLYRSGRGNGNLPSNEVLTIAKDKNGYIWVGTNDGIGIIQCPFDAFTTTGCEAILPVAQQGNFANYLFKGEEVRAIAVDGADRKWIGTRNGVWLISAEGDKVLQRFTETNSPLPSNDIQQIAVDGTTGDVFIATAKGLVSYRGTATEATVMQKDLFIYPNPVPPTFSGVIAIKGMAANSTVKITELNGRLVYQTRSLGGQALWNGKDAKGQPVATGVYLVLVTDEQQQERAAGKIVFIAK</sequence>
<dbReference type="InterPro" id="IPR026444">
    <property type="entry name" value="Secre_tail"/>
</dbReference>
<dbReference type="SUPFAM" id="SSF63829">
    <property type="entry name" value="Calcium-dependent phosphotriesterase"/>
    <property type="match status" value="1"/>
</dbReference>
<dbReference type="STRING" id="1492898.SY85_18770"/>
<protein>
    <recommendedName>
        <fullName evidence="2">PorZ N-terminal beta-propeller domain-containing protein</fullName>
    </recommendedName>
</protein>
<name>A0A172TYR6_9BACT</name>
<evidence type="ECO:0000259" key="2">
    <source>
        <dbReference type="Pfam" id="PF21544"/>
    </source>
</evidence>
<dbReference type="Proteomes" id="UP000077177">
    <property type="component" value="Chromosome"/>
</dbReference>
<feature type="chain" id="PRO_5008001420" description="PorZ N-terminal beta-propeller domain-containing protein" evidence="1">
    <location>
        <begin position="17"/>
        <end position="759"/>
    </location>
</feature>
<dbReference type="KEGG" id="fla:SY85_18770"/>
<reference evidence="4" key="1">
    <citation type="submission" date="2015-01" db="EMBL/GenBank/DDBJ databases">
        <title>Flavisolibacter sp./LCS9/ whole genome sequencing.</title>
        <authorList>
            <person name="Kim M.K."/>
            <person name="Srinivasan S."/>
            <person name="Lee J.-J."/>
        </authorList>
    </citation>
    <scope>NUCLEOTIDE SEQUENCE [LARGE SCALE GENOMIC DNA]</scope>
    <source>
        <strain evidence="4">LCS9</strain>
    </source>
</reference>
<dbReference type="InterPro" id="IPR011047">
    <property type="entry name" value="Quinoprotein_ADH-like_sf"/>
</dbReference>
<dbReference type="AlphaFoldDB" id="A0A172TYR6"/>
<keyword evidence="1" id="KW-0732">Signal</keyword>
<dbReference type="Pfam" id="PF21544">
    <property type="entry name" value="PorZ_N_b_propeller"/>
    <property type="match status" value="1"/>
</dbReference>
<dbReference type="Gene3D" id="2.130.10.10">
    <property type="entry name" value="YVTN repeat-like/Quinoprotein amine dehydrogenase"/>
    <property type="match status" value="2"/>
</dbReference>
<feature type="domain" description="PorZ N-terminal beta-propeller" evidence="2">
    <location>
        <begin position="43"/>
        <end position="199"/>
    </location>
</feature>
<dbReference type="Gene3D" id="2.60.40.4070">
    <property type="match status" value="1"/>
</dbReference>
<dbReference type="InterPro" id="IPR048954">
    <property type="entry name" value="PorZ_N"/>
</dbReference>
<gene>
    <name evidence="3" type="ORF">SY85_18770</name>
</gene>
<dbReference type="OrthoDB" id="9807410at2"/>
<dbReference type="RefSeq" id="WP_066406483.1">
    <property type="nucleotide sequence ID" value="NZ_CP011390.1"/>
</dbReference>
<dbReference type="InterPro" id="IPR015943">
    <property type="entry name" value="WD40/YVTN_repeat-like_dom_sf"/>
</dbReference>